<dbReference type="Proteomes" id="UP000779507">
    <property type="component" value="Unassembled WGS sequence"/>
</dbReference>
<accession>A0ABX2FUQ3</accession>
<dbReference type="EMBL" id="JABSNP010000022">
    <property type="protein sequence ID" value="NRT20922.1"/>
    <property type="molecule type" value="Genomic_DNA"/>
</dbReference>
<dbReference type="RefSeq" id="WP_173811684.1">
    <property type="nucleotide sequence ID" value="NZ_JABSNP010000022.1"/>
</dbReference>
<gene>
    <name evidence="2" type="ORF">HNP98_003766</name>
</gene>
<keyword evidence="3" id="KW-1185">Reference proteome</keyword>
<name>A0ABX2FUQ3_9BACT</name>
<proteinExistence type="predicted"/>
<protein>
    <submittedName>
        <fullName evidence="2">Uncharacterized protein</fullName>
    </submittedName>
</protein>
<evidence type="ECO:0000313" key="3">
    <source>
        <dbReference type="Proteomes" id="UP000779507"/>
    </source>
</evidence>
<comment type="caution">
    <text evidence="2">The sequence shown here is derived from an EMBL/GenBank/DDBJ whole genome shotgun (WGS) entry which is preliminary data.</text>
</comment>
<evidence type="ECO:0000313" key="2">
    <source>
        <dbReference type="EMBL" id="NRT20922.1"/>
    </source>
</evidence>
<organism evidence="2 3">
    <name type="scientific">Hymenobacter caeli</name>
    <dbReference type="NCBI Taxonomy" id="2735894"/>
    <lineage>
        <taxon>Bacteria</taxon>
        <taxon>Pseudomonadati</taxon>
        <taxon>Bacteroidota</taxon>
        <taxon>Cytophagia</taxon>
        <taxon>Cytophagales</taxon>
        <taxon>Hymenobacteraceae</taxon>
        <taxon>Hymenobacter</taxon>
    </lineage>
</organism>
<feature type="signal peptide" evidence="1">
    <location>
        <begin position="1"/>
        <end position="23"/>
    </location>
</feature>
<feature type="chain" id="PRO_5047386828" evidence="1">
    <location>
        <begin position="24"/>
        <end position="242"/>
    </location>
</feature>
<evidence type="ECO:0000256" key="1">
    <source>
        <dbReference type="SAM" id="SignalP"/>
    </source>
</evidence>
<reference evidence="2 3" key="1">
    <citation type="submission" date="2020-05" db="EMBL/GenBank/DDBJ databases">
        <title>Genomic Encyclopedia of Type Strains, Phase IV (KMG-V): Genome sequencing to study the core and pangenomes of soil and plant-associated prokaryotes.</title>
        <authorList>
            <person name="Whitman W."/>
        </authorList>
    </citation>
    <scope>NUCLEOTIDE SEQUENCE [LARGE SCALE GENOMIC DNA]</scope>
    <source>
        <strain evidence="2 3">9A</strain>
    </source>
</reference>
<keyword evidence="1" id="KW-0732">Signal</keyword>
<sequence length="242" mass="25769">MPKTLLHLALAAAAGLATPAAGRAQQPAKTCPTAAELKKALALVNAGTEGESNAFDSLTTATARQLVAYLKTHEVPAAAAKNLGLGYTAAAGAGHLKVFTYSYASGGTRGTIHRPVLQWQNRAGQLFAYAAHDEGGVDEIHALVSPGRTLYLLLGNEQGSTICVRTIARVVEVKGNFLVMDTNAFGKVSRLDLCNVNMRFDPRNQVLALTGDSQFGLPDVYSTKPFKPSILKFYRGHFVKNK</sequence>